<dbReference type="Proteomes" id="UP000195321">
    <property type="component" value="Unassembled WGS sequence"/>
</dbReference>
<reference evidence="3 4" key="1">
    <citation type="submission" date="2017-02" db="EMBL/GenBank/DDBJ databases">
        <title>Bacillus pseudomycoides isolate FSL K6-0042.</title>
        <authorList>
            <person name="Kovac J."/>
        </authorList>
    </citation>
    <scope>NUCLEOTIDE SEQUENCE [LARGE SCALE GENOMIC DNA]</scope>
    <source>
        <strain evidence="3 4">FSL K6-0042</strain>
    </source>
</reference>
<evidence type="ECO:0000313" key="3">
    <source>
        <dbReference type="EMBL" id="OUM47954.1"/>
    </source>
</evidence>
<protein>
    <submittedName>
        <fullName evidence="3">Uncharacterized protein</fullName>
    </submittedName>
</protein>
<keyword evidence="2" id="KW-0812">Transmembrane</keyword>
<dbReference type="RefSeq" id="WP_088094205.1">
    <property type="nucleotide sequence ID" value="NZ_JBALMA010000555.1"/>
</dbReference>
<name>A0A1Y3MDW8_9BACI</name>
<keyword evidence="2" id="KW-0472">Membrane</keyword>
<feature type="compositionally biased region" description="Basic and acidic residues" evidence="1">
    <location>
        <begin position="36"/>
        <end position="48"/>
    </location>
</feature>
<sequence>MLQKKHLILISGLVILSFVFLGGYFFFDTKEKQRNGKTKSSDIQEEMSKTPNENKITETNNKNINTNKHYFVYLRQENGNSDTSFIPEKLNPGFDKTESTNISVSFDDNGIPVKDEKMILIYNNKISESNKEKIKKIVGEQNYAEALKEIQERIDETKATNYKST</sequence>
<accession>A0A1Y3MDW8</accession>
<feature type="transmembrane region" description="Helical" evidence="2">
    <location>
        <begin position="6"/>
        <end position="27"/>
    </location>
</feature>
<evidence type="ECO:0000313" key="4">
    <source>
        <dbReference type="Proteomes" id="UP000195321"/>
    </source>
</evidence>
<gene>
    <name evidence="3" type="ORF">BW425_15765</name>
</gene>
<feature type="compositionally biased region" description="Low complexity" evidence="1">
    <location>
        <begin position="49"/>
        <end position="61"/>
    </location>
</feature>
<evidence type="ECO:0000256" key="2">
    <source>
        <dbReference type="SAM" id="Phobius"/>
    </source>
</evidence>
<feature type="region of interest" description="Disordered" evidence="1">
    <location>
        <begin position="36"/>
        <end position="61"/>
    </location>
</feature>
<comment type="caution">
    <text evidence="3">The sequence shown here is derived from an EMBL/GenBank/DDBJ whole genome shotgun (WGS) entry which is preliminary data.</text>
</comment>
<organism evidence="3 4">
    <name type="scientific">Bacillus pseudomycoides</name>
    <dbReference type="NCBI Taxonomy" id="64104"/>
    <lineage>
        <taxon>Bacteria</taxon>
        <taxon>Bacillati</taxon>
        <taxon>Bacillota</taxon>
        <taxon>Bacilli</taxon>
        <taxon>Bacillales</taxon>
        <taxon>Bacillaceae</taxon>
        <taxon>Bacillus</taxon>
        <taxon>Bacillus cereus group</taxon>
    </lineage>
</organism>
<evidence type="ECO:0000256" key="1">
    <source>
        <dbReference type="SAM" id="MobiDB-lite"/>
    </source>
</evidence>
<dbReference type="AlphaFoldDB" id="A0A1Y3MDW8"/>
<dbReference type="EMBL" id="MWPX01000017">
    <property type="protein sequence ID" value="OUM47954.1"/>
    <property type="molecule type" value="Genomic_DNA"/>
</dbReference>
<proteinExistence type="predicted"/>
<keyword evidence="2" id="KW-1133">Transmembrane helix</keyword>